<organism evidence="2">
    <name type="scientific">Oryza barthii</name>
    <dbReference type="NCBI Taxonomy" id="65489"/>
    <lineage>
        <taxon>Eukaryota</taxon>
        <taxon>Viridiplantae</taxon>
        <taxon>Streptophyta</taxon>
        <taxon>Embryophyta</taxon>
        <taxon>Tracheophyta</taxon>
        <taxon>Spermatophyta</taxon>
        <taxon>Magnoliopsida</taxon>
        <taxon>Liliopsida</taxon>
        <taxon>Poales</taxon>
        <taxon>Poaceae</taxon>
        <taxon>BOP clade</taxon>
        <taxon>Oryzoideae</taxon>
        <taxon>Oryzeae</taxon>
        <taxon>Oryzinae</taxon>
        <taxon>Oryza</taxon>
    </lineage>
</organism>
<dbReference type="PANTHER" id="PTHR31236:SF21">
    <property type="entry name" value="BURP DOMAIN-CONTAINING PROTEIN 11"/>
    <property type="match status" value="1"/>
</dbReference>
<dbReference type="PANTHER" id="PTHR31236">
    <property type="entry name" value="BURP DOMAIN PROTEIN USPL1-LIKE"/>
    <property type="match status" value="1"/>
</dbReference>
<feature type="domain" description="BURP" evidence="1">
    <location>
        <begin position="332"/>
        <end position="547"/>
    </location>
</feature>
<evidence type="ECO:0000313" key="2">
    <source>
        <dbReference type="EnsemblPlants" id="OBART06G09020.1"/>
    </source>
</evidence>
<dbReference type="eggNOG" id="ENOG502QQHP">
    <property type="taxonomic scope" value="Eukaryota"/>
</dbReference>
<evidence type="ECO:0000259" key="1">
    <source>
        <dbReference type="PROSITE" id="PS51277"/>
    </source>
</evidence>
<dbReference type="AlphaFoldDB" id="A0A0D3GER5"/>
<dbReference type="Gramene" id="OBART06G09020.1">
    <property type="protein sequence ID" value="OBART06G09020.1"/>
    <property type="gene ID" value="OBART06G09020"/>
</dbReference>
<accession>A0A0D3GER5</accession>
<dbReference type="Proteomes" id="UP000026960">
    <property type="component" value="Chromosome 6"/>
</dbReference>
<sequence>MSQAVLDMLGPLQAQHTAIAKPFFSLNAFAQGQPNDKDDQNMGKFYVYNKAQTNNYADQRMRKFYLYNKGNANYGHDRKMKLYLYNKGHTINGIDQKMEKFYLYNKGHANEGDDQTMKKFYLYSKDQAKDRDDQMMEKFYLYNKDQANDWDDQKMEKFYLYHEGKTNDRDDQKRKNIYLYNEGHANEGDDQTMEKFYLYNKGQAKDGDDQKMEKIYLYNKDQANDWDDQKMEKFYLYHEGKANYKDDQNMEKFYLYKKGQANDEVDHRMDRFYLYNKDQANDWNDEKRGEFYLYNKDQTNDEDDHKIGEEHKYIHSHGHGHVHFPEGAKDLYFFEDNLAPGSVLITRILSARQSSIFLHRNNSKHIPFSMKNITDILTMFSPVSATMADGIAATLQACEHTGMVHGEKAKCVTSIESLLDVVVSSLGTKLVRALTPGAPMEGVPSLRYIGASATPVPNSQSMLACHDMLYPYKVFFCHTPKQTRLYQVSLVSGESGRPLIDGLLAVCHQNTSDWDTGHPFFHFMDVKPGETTACHFFGRGSIIWVPVPSVKEATQ</sequence>
<dbReference type="InterPro" id="IPR004873">
    <property type="entry name" value="BURP_dom"/>
</dbReference>
<reference evidence="2" key="1">
    <citation type="journal article" date="2009" name="Rice">
        <title>De Novo Next Generation Sequencing of Plant Genomes.</title>
        <authorList>
            <person name="Rounsley S."/>
            <person name="Marri P.R."/>
            <person name="Yu Y."/>
            <person name="He R."/>
            <person name="Sisneros N."/>
            <person name="Goicoechea J.L."/>
            <person name="Lee S.J."/>
            <person name="Angelova A."/>
            <person name="Kudrna D."/>
            <person name="Luo M."/>
            <person name="Affourtit J."/>
            <person name="Desany B."/>
            <person name="Knight J."/>
            <person name="Niazi F."/>
            <person name="Egholm M."/>
            <person name="Wing R.A."/>
        </authorList>
    </citation>
    <scope>NUCLEOTIDE SEQUENCE [LARGE SCALE GENOMIC DNA]</scope>
    <source>
        <strain evidence="2">cv. IRGC 105608</strain>
    </source>
</reference>
<dbReference type="PROSITE" id="PS51277">
    <property type="entry name" value="BURP"/>
    <property type="match status" value="1"/>
</dbReference>
<dbReference type="InterPro" id="IPR044816">
    <property type="entry name" value="BURP"/>
</dbReference>
<proteinExistence type="predicted"/>
<name>A0A0D3GER5_9ORYZ</name>
<dbReference type="HOGENOM" id="CLU_024834_0_0_1"/>
<reference evidence="2" key="2">
    <citation type="submission" date="2015-03" db="UniProtKB">
        <authorList>
            <consortium name="EnsemblPlants"/>
        </authorList>
    </citation>
    <scope>IDENTIFICATION</scope>
</reference>
<dbReference type="Pfam" id="PF03181">
    <property type="entry name" value="BURP"/>
    <property type="match status" value="1"/>
</dbReference>
<dbReference type="SMART" id="SM01045">
    <property type="entry name" value="BURP"/>
    <property type="match status" value="1"/>
</dbReference>
<dbReference type="EnsemblPlants" id="OBART06G09020.1">
    <property type="protein sequence ID" value="OBART06G09020.1"/>
    <property type="gene ID" value="OBART06G09020"/>
</dbReference>
<dbReference type="PaxDb" id="65489-OBART06G09020.1"/>
<dbReference type="STRING" id="65489.A0A0D3GER5"/>
<keyword evidence="3" id="KW-1185">Reference proteome</keyword>
<protein>
    <recommendedName>
        <fullName evidence="1">BURP domain-containing protein</fullName>
    </recommendedName>
</protein>
<evidence type="ECO:0000313" key="3">
    <source>
        <dbReference type="Proteomes" id="UP000026960"/>
    </source>
</evidence>